<evidence type="ECO:0000313" key="10">
    <source>
        <dbReference type="Proteomes" id="UP000231092"/>
    </source>
</evidence>
<dbReference type="Gene3D" id="1.10.3720.10">
    <property type="entry name" value="MetI-like"/>
    <property type="match status" value="1"/>
</dbReference>
<gene>
    <name evidence="9" type="ORF">H171_2000</name>
</gene>
<evidence type="ECO:0000256" key="1">
    <source>
        <dbReference type="ARBA" id="ARBA00004651"/>
    </source>
</evidence>
<dbReference type="PANTHER" id="PTHR30193">
    <property type="entry name" value="ABC TRANSPORTER PERMEASE PROTEIN"/>
    <property type="match status" value="1"/>
</dbReference>
<keyword evidence="9" id="KW-0762">Sugar transport</keyword>
<evidence type="ECO:0000256" key="7">
    <source>
        <dbReference type="RuleBase" id="RU363032"/>
    </source>
</evidence>
<comment type="subcellular location">
    <subcellularLocation>
        <location evidence="1 7">Cell membrane</location>
        <topology evidence="1 7">Multi-pass membrane protein</topology>
    </subcellularLocation>
</comment>
<evidence type="ECO:0000256" key="5">
    <source>
        <dbReference type="ARBA" id="ARBA00022989"/>
    </source>
</evidence>
<keyword evidence="5 7" id="KW-1133">Transmembrane helix</keyword>
<reference evidence="9 10" key="1">
    <citation type="submission" date="2017-11" db="EMBL/GenBank/DDBJ databases">
        <title>Understudied soil microbes with underappreciated capabilities: Untangling the Clostridium saccharolyticum group.</title>
        <authorList>
            <person name="Leschine S."/>
        </authorList>
    </citation>
    <scope>NUCLEOTIDE SEQUENCE [LARGE SCALE GENOMIC DNA]</scope>
    <source>
        <strain evidence="9 10">18A</strain>
    </source>
</reference>
<dbReference type="Proteomes" id="UP000231092">
    <property type="component" value="Unassembled WGS sequence"/>
</dbReference>
<keyword evidence="2 7" id="KW-0813">Transport</keyword>
<dbReference type="InterPro" id="IPR000515">
    <property type="entry name" value="MetI-like"/>
</dbReference>
<comment type="similarity">
    <text evidence="7">Belongs to the binding-protein-dependent transport system permease family.</text>
</comment>
<dbReference type="PROSITE" id="PS50928">
    <property type="entry name" value="ABC_TM1"/>
    <property type="match status" value="1"/>
</dbReference>
<dbReference type="GO" id="GO:0055085">
    <property type="term" value="P:transmembrane transport"/>
    <property type="evidence" value="ECO:0007669"/>
    <property type="project" value="InterPro"/>
</dbReference>
<evidence type="ECO:0000256" key="2">
    <source>
        <dbReference type="ARBA" id="ARBA00022448"/>
    </source>
</evidence>
<keyword evidence="6 7" id="KW-0472">Membrane</keyword>
<dbReference type="InterPro" id="IPR035906">
    <property type="entry name" value="MetI-like_sf"/>
</dbReference>
<feature type="transmembrane region" description="Helical" evidence="7">
    <location>
        <begin position="292"/>
        <end position="315"/>
    </location>
</feature>
<protein>
    <submittedName>
        <fullName evidence="9">Multiple sugar transport system permease protein</fullName>
    </submittedName>
</protein>
<dbReference type="OrthoDB" id="42615at2"/>
<proteinExistence type="inferred from homology"/>
<feature type="transmembrane region" description="Helical" evidence="7">
    <location>
        <begin position="69"/>
        <end position="98"/>
    </location>
</feature>
<sequence length="355" mass="40250">MAKTITEAQKQEKIAELIKKRDALSLILREAEGTRKRDILIAKIETIDEKIKKVRTGERFTRQEKRDMVAYSFIAPNFIGFAVFTLGPIIFAFVLAFMKWDGNSPLEFARLKNFIDMLGSARFHSSFINTIVYCIATVPLTLACALGLAVVLNQKVMGRNFFRTVGFFPYVASLVAVAAVWNMLFSPQKSGPINMILYHLGVNAKSLPKWSADPHWVMFTIVLFSVWKNMGYYMVIYLAGLQGINGELYEAAGLDGCNSWQRFRYITWPQLQPTTFFVTIILTINCFKVYDIVYMLAGGSNGIVSSQAMVLVYHIYEEAFRNWNLGYASAVAMVLFLMVLAITLVQFRGEKKYAN</sequence>
<name>A0A2M8Z4X5_9FIRM</name>
<evidence type="ECO:0000256" key="4">
    <source>
        <dbReference type="ARBA" id="ARBA00022692"/>
    </source>
</evidence>
<feature type="transmembrane region" description="Helical" evidence="7">
    <location>
        <begin position="327"/>
        <end position="347"/>
    </location>
</feature>
<feature type="transmembrane region" description="Helical" evidence="7">
    <location>
        <begin position="216"/>
        <end position="239"/>
    </location>
</feature>
<evidence type="ECO:0000256" key="6">
    <source>
        <dbReference type="ARBA" id="ARBA00023136"/>
    </source>
</evidence>
<evidence type="ECO:0000313" key="9">
    <source>
        <dbReference type="EMBL" id="PJJ28493.1"/>
    </source>
</evidence>
<keyword evidence="3" id="KW-1003">Cell membrane</keyword>
<evidence type="ECO:0000256" key="3">
    <source>
        <dbReference type="ARBA" id="ARBA00022475"/>
    </source>
</evidence>
<feature type="transmembrane region" description="Helical" evidence="7">
    <location>
        <begin position="127"/>
        <end position="152"/>
    </location>
</feature>
<dbReference type="EMBL" id="PGET01000001">
    <property type="protein sequence ID" value="PJJ28493.1"/>
    <property type="molecule type" value="Genomic_DNA"/>
</dbReference>
<feature type="transmembrane region" description="Helical" evidence="7">
    <location>
        <begin position="164"/>
        <end position="185"/>
    </location>
</feature>
<feature type="domain" description="ABC transmembrane type-1" evidence="8">
    <location>
        <begin position="127"/>
        <end position="346"/>
    </location>
</feature>
<dbReference type="GO" id="GO:0005886">
    <property type="term" value="C:plasma membrane"/>
    <property type="evidence" value="ECO:0007669"/>
    <property type="project" value="UniProtKB-SubCell"/>
</dbReference>
<dbReference type="CDD" id="cd06261">
    <property type="entry name" value="TM_PBP2"/>
    <property type="match status" value="1"/>
</dbReference>
<dbReference type="Pfam" id="PF00528">
    <property type="entry name" value="BPD_transp_1"/>
    <property type="match status" value="1"/>
</dbReference>
<organism evidence="9 10">
    <name type="scientific">[Clostridium] celerecrescens 18A</name>
    <dbReference type="NCBI Taxonomy" id="1286362"/>
    <lineage>
        <taxon>Bacteria</taxon>
        <taxon>Bacillati</taxon>
        <taxon>Bacillota</taxon>
        <taxon>Clostridia</taxon>
        <taxon>Lachnospirales</taxon>
        <taxon>Lachnospiraceae</taxon>
        <taxon>Lacrimispora</taxon>
    </lineage>
</organism>
<dbReference type="InterPro" id="IPR051393">
    <property type="entry name" value="ABC_transporter_permease"/>
</dbReference>
<comment type="caution">
    <text evidence="9">The sequence shown here is derived from an EMBL/GenBank/DDBJ whole genome shotgun (WGS) entry which is preliminary data.</text>
</comment>
<dbReference type="AlphaFoldDB" id="A0A2M8Z4X5"/>
<evidence type="ECO:0000259" key="8">
    <source>
        <dbReference type="PROSITE" id="PS50928"/>
    </source>
</evidence>
<keyword evidence="4 7" id="KW-0812">Transmembrane</keyword>
<dbReference type="RefSeq" id="WP_100304985.1">
    <property type="nucleotide sequence ID" value="NZ_PGET01000001.1"/>
</dbReference>
<dbReference type="PANTHER" id="PTHR30193:SF37">
    <property type="entry name" value="INNER MEMBRANE ABC TRANSPORTER PERMEASE PROTEIN YCJO"/>
    <property type="match status" value="1"/>
</dbReference>
<accession>A0A2M8Z4X5</accession>
<dbReference type="SUPFAM" id="SSF161098">
    <property type="entry name" value="MetI-like"/>
    <property type="match status" value="1"/>
</dbReference>